<protein>
    <submittedName>
        <fullName evidence="2">Uncharacterized protein</fullName>
    </submittedName>
</protein>
<feature type="compositionally biased region" description="Basic residues" evidence="1">
    <location>
        <begin position="1"/>
        <end position="10"/>
    </location>
</feature>
<reference evidence="2 3" key="1">
    <citation type="journal article" date="2019" name="Sci. Rep.">
        <title>Orb-weaving spider Araneus ventricosus genome elucidates the spidroin gene catalogue.</title>
        <authorList>
            <person name="Kono N."/>
            <person name="Nakamura H."/>
            <person name="Ohtoshi R."/>
            <person name="Moran D.A.P."/>
            <person name="Shinohara A."/>
            <person name="Yoshida Y."/>
            <person name="Fujiwara M."/>
            <person name="Mori M."/>
            <person name="Tomita M."/>
            <person name="Arakawa K."/>
        </authorList>
    </citation>
    <scope>NUCLEOTIDE SEQUENCE [LARGE SCALE GENOMIC DNA]</scope>
</reference>
<comment type="caution">
    <text evidence="2">The sequence shown here is derived from an EMBL/GenBank/DDBJ whole genome shotgun (WGS) entry which is preliminary data.</text>
</comment>
<dbReference type="EMBL" id="BGPR01128037">
    <property type="protein sequence ID" value="GBN38659.1"/>
    <property type="molecule type" value="Genomic_DNA"/>
</dbReference>
<gene>
    <name evidence="2" type="ORF">AVEN_108676_1</name>
</gene>
<feature type="region of interest" description="Disordered" evidence="1">
    <location>
        <begin position="1"/>
        <end position="40"/>
    </location>
</feature>
<feature type="non-terminal residue" evidence="2">
    <location>
        <position position="40"/>
    </location>
</feature>
<keyword evidence="3" id="KW-1185">Reference proteome</keyword>
<evidence type="ECO:0000313" key="3">
    <source>
        <dbReference type="Proteomes" id="UP000499080"/>
    </source>
</evidence>
<proteinExistence type="predicted"/>
<organism evidence="2 3">
    <name type="scientific">Araneus ventricosus</name>
    <name type="common">Orbweaver spider</name>
    <name type="synonym">Epeira ventricosa</name>
    <dbReference type="NCBI Taxonomy" id="182803"/>
    <lineage>
        <taxon>Eukaryota</taxon>
        <taxon>Metazoa</taxon>
        <taxon>Ecdysozoa</taxon>
        <taxon>Arthropoda</taxon>
        <taxon>Chelicerata</taxon>
        <taxon>Arachnida</taxon>
        <taxon>Araneae</taxon>
        <taxon>Araneomorphae</taxon>
        <taxon>Entelegynae</taxon>
        <taxon>Araneoidea</taxon>
        <taxon>Araneidae</taxon>
        <taxon>Araneus</taxon>
    </lineage>
</organism>
<name>A0A4Y2NIZ1_ARAVE</name>
<accession>A0A4Y2NIZ1</accession>
<dbReference type="AlphaFoldDB" id="A0A4Y2NIZ1"/>
<sequence>MVGRRERHLRATISPKEIDDQNETLSKPPSPDALATPTGG</sequence>
<evidence type="ECO:0000256" key="1">
    <source>
        <dbReference type="SAM" id="MobiDB-lite"/>
    </source>
</evidence>
<evidence type="ECO:0000313" key="2">
    <source>
        <dbReference type="EMBL" id="GBN38659.1"/>
    </source>
</evidence>
<dbReference type="Proteomes" id="UP000499080">
    <property type="component" value="Unassembled WGS sequence"/>
</dbReference>